<organism evidence="1 2">
    <name type="scientific">Rhodococcus oryzae</name>
    <dbReference type="NCBI Taxonomy" id="2571143"/>
    <lineage>
        <taxon>Bacteria</taxon>
        <taxon>Bacillati</taxon>
        <taxon>Actinomycetota</taxon>
        <taxon>Actinomycetes</taxon>
        <taxon>Mycobacteriales</taxon>
        <taxon>Nocardiaceae</taxon>
        <taxon>Rhodococcus</taxon>
    </lineage>
</organism>
<sequence>MGERFELDVAALRTVTAGFVTSAAALDAAVAALKSRDERLAGPVLAWAEATRSNAHRLDAAITAYAWQERENAGTVGGADR</sequence>
<protein>
    <recommendedName>
        <fullName evidence="3">HNH endonuclease</fullName>
    </recommendedName>
</protein>
<dbReference type="RefSeq" id="WP_136907042.1">
    <property type="nucleotide sequence ID" value="NZ_SUMD01000001.1"/>
</dbReference>
<evidence type="ECO:0000313" key="2">
    <source>
        <dbReference type="Proteomes" id="UP000305109"/>
    </source>
</evidence>
<dbReference type="EMBL" id="SUMD01000001">
    <property type="protein sequence ID" value="TJZ81664.1"/>
    <property type="molecule type" value="Genomic_DNA"/>
</dbReference>
<accession>A0ABY2RTJ7</accession>
<name>A0ABY2RTJ7_9NOCA</name>
<evidence type="ECO:0008006" key="3">
    <source>
        <dbReference type="Google" id="ProtNLM"/>
    </source>
</evidence>
<gene>
    <name evidence="1" type="ORF">FCG67_03365</name>
</gene>
<proteinExistence type="predicted"/>
<evidence type="ECO:0000313" key="1">
    <source>
        <dbReference type="EMBL" id="TJZ81664.1"/>
    </source>
</evidence>
<keyword evidence="2" id="KW-1185">Reference proteome</keyword>
<dbReference type="Proteomes" id="UP000305109">
    <property type="component" value="Unassembled WGS sequence"/>
</dbReference>
<comment type="caution">
    <text evidence="1">The sequence shown here is derived from an EMBL/GenBank/DDBJ whole genome shotgun (WGS) entry which is preliminary data.</text>
</comment>
<reference evidence="1 2" key="1">
    <citation type="submission" date="2019-04" db="EMBL/GenBank/DDBJ databases">
        <title>Rhodococcus oryzae sp. nov., a novel actinomycete isolated from rhizosphere soil of rice (Oryza sativa L.).</title>
        <authorList>
            <person name="Li C."/>
        </authorList>
    </citation>
    <scope>NUCLEOTIDE SEQUENCE [LARGE SCALE GENOMIC DNA]</scope>
    <source>
        <strain evidence="1 2">NEAU-CX67</strain>
    </source>
</reference>